<evidence type="ECO:0000313" key="1">
    <source>
        <dbReference type="EMBL" id="CAD9513253.1"/>
    </source>
</evidence>
<gene>
    <name evidence="1" type="ORF">HTAM1171_LOCUS10689</name>
</gene>
<proteinExistence type="predicted"/>
<sequence>MIHLPLTMDESMTICKNRPCKLLRRVSAEGCVRFSDSPSIHLLPDSPAASSMTDGERFSIWYSPSDIESFKYEAREVGRYFRRQRRIRCRGGSTTSHQPQHTIIAEQEVCTRGVEHKVYPERQRKRNAAVRAVLETQSRLRYLADSCFVQPECSIDPSQHLGYVSRMATQWSRDIALKAGNEDFDTAYPENVLSQNLWDLIDISDFRRTETDEVSDDDSDFEPIPISDFAPHKMGCEEVVGEKRTIIHDNSGRSVRRRISIELA</sequence>
<reference evidence="1" key="1">
    <citation type="submission" date="2021-01" db="EMBL/GenBank/DDBJ databases">
        <authorList>
            <person name="Corre E."/>
            <person name="Pelletier E."/>
            <person name="Niang G."/>
            <person name="Scheremetjew M."/>
            <person name="Finn R."/>
            <person name="Kale V."/>
            <person name="Holt S."/>
            <person name="Cochrane G."/>
            <person name="Meng A."/>
            <person name="Brown T."/>
            <person name="Cohen L."/>
        </authorList>
    </citation>
    <scope>NUCLEOTIDE SEQUENCE</scope>
    <source>
        <strain evidence="1">CCMP826</strain>
    </source>
</reference>
<accession>A0A7S2N101</accession>
<organism evidence="1">
    <name type="scientific">Helicotheca tamesis</name>
    <dbReference type="NCBI Taxonomy" id="374047"/>
    <lineage>
        <taxon>Eukaryota</taxon>
        <taxon>Sar</taxon>
        <taxon>Stramenopiles</taxon>
        <taxon>Ochrophyta</taxon>
        <taxon>Bacillariophyta</taxon>
        <taxon>Mediophyceae</taxon>
        <taxon>Lithodesmiophycidae</taxon>
        <taxon>Lithodesmiales</taxon>
        <taxon>Lithodesmiaceae</taxon>
        <taxon>Helicotheca</taxon>
    </lineage>
</organism>
<dbReference type="EMBL" id="HBGV01017348">
    <property type="protein sequence ID" value="CAD9513253.1"/>
    <property type="molecule type" value="Transcribed_RNA"/>
</dbReference>
<dbReference type="AlphaFoldDB" id="A0A7S2N101"/>
<name>A0A7S2N101_9STRA</name>
<protein>
    <submittedName>
        <fullName evidence="1">Uncharacterized protein</fullName>
    </submittedName>
</protein>